<evidence type="ECO:0000313" key="2">
    <source>
        <dbReference type="EMBL" id="EFE78504.2"/>
    </source>
</evidence>
<proteinExistence type="predicted"/>
<dbReference type="Proteomes" id="UP000003986">
    <property type="component" value="Unassembled WGS sequence"/>
</dbReference>
<dbReference type="AlphaFoldDB" id="D6ABP8"/>
<gene>
    <name evidence="2" type="ORF">SSGG_05871</name>
</gene>
<reference evidence="3" key="1">
    <citation type="submission" date="2008-10" db="EMBL/GenBank/DDBJ databases">
        <authorList>
            <person name="Molnar K."/>
        </authorList>
    </citation>
    <scope>NUCLEOTIDE SEQUENCE [LARGE SCALE GENOMIC DNA]</scope>
    <source>
        <strain evidence="3">NRRL 15998</strain>
    </source>
</reference>
<accession>D6ABP8</accession>
<sequence length="49" mass="5417">MFRGETVEDVFGLRCQVTTDPVSRTPLVIPVGRHHTPEPESEEPAKTLG</sequence>
<protein>
    <submittedName>
        <fullName evidence="2">Predicted protein</fullName>
    </submittedName>
</protein>
<reference evidence="3" key="2">
    <citation type="submission" date="2008-12" db="EMBL/GenBank/DDBJ databases">
        <title>Annotation of Streptomyces roseosporus strain NRRL 15998.</title>
        <authorList>
            <consortium name="The Broad Institute Genome Sequencing Platform"/>
            <consortium name="Broad Institute Microbial Sequencing Center"/>
            <person name="Fischbach M."/>
            <person name="Ward D."/>
            <person name="Young S."/>
            <person name="Kodira C.D."/>
            <person name="Zeng Q."/>
            <person name="Koehrsen M."/>
            <person name="Godfrey P."/>
            <person name="Alvarado L."/>
            <person name="Berlin A.M."/>
            <person name="Borenstein D."/>
            <person name="Chen Z."/>
            <person name="Engels R."/>
            <person name="Freedman E."/>
            <person name="Gellesch M."/>
            <person name="Goldberg J."/>
            <person name="Griggs A."/>
            <person name="Gujja S."/>
            <person name="Heiman D.I."/>
            <person name="Hepburn T.A."/>
            <person name="Howarth C."/>
            <person name="Jen D."/>
            <person name="Larson L."/>
            <person name="Lewis B."/>
            <person name="Mehta T."/>
            <person name="Park D."/>
            <person name="Pearson M."/>
            <person name="Roberts A."/>
            <person name="Saif S."/>
            <person name="Shea T.D."/>
            <person name="Shenoy N."/>
            <person name="Sisk P."/>
            <person name="Stolte C."/>
            <person name="Sykes S.N."/>
            <person name="Walk T."/>
            <person name="White J."/>
            <person name="Yandava C."/>
            <person name="Straight P."/>
            <person name="Clardy J."/>
            <person name="Hung D."/>
            <person name="Kolter R."/>
            <person name="Mekalanos J."/>
            <person name="Walker S."/>
            <person name="Walsh C.T."/>
            <person name="Wieland B.L.C."/>
            <person name="Ilzarbe M."/>
            <person name="Galagan J."/>
            <person name="Nusbaum C."/>
            <person name="Birren B."/>
        </authorList>
    </citation>
    <scope>NUCLEOTIDE SEQUENCE [LARGE SCALE GENOMIC DNA]</scope>
    <source>
        <strain evidence="3">NRRL 15998</strain>
    </source>
</reference>
<dbReference type="EMBL" id="DS999644">
    <property type="protein sequence ID" value="EFE78504.2"/>
    <property type="molecule type" value="Genomic_DNA"/>
</dbReference>
<organism evidence="2 3">
    <name type="scientific">Streptomyces filamentosus NRRL 15998</name>
    <dbReference type="NCBI Taxonomy" id="457431"/>
    <lineage>
        <taxon>Bacteria</taxon>
        <taxon>Bacillati</taxon>
        <taxon>Actinomycetota</taxon>
        <taxon>Actinomycetes</taxon>
        <taxon>Kitasatosporales</taxon>
        <taxon>Streptomycetaceae</taxon>
        <taxon>Streptomyces</taxon>
    </lineage>
</organism>
<evidence type="ECO:0000313" key="3">
    <source>
        <dbReference type="Proteomes" id="UP000003986"/>
    </source>
</evidence>
<name>D6ABP8_STRFL</name>
<evidence type="ECO:0000256" key="1">
    <source>
        <dbReference type="SAM" id="MobiDB-lite"/>
    </source>
</evidence>
<feature type="region of interest" description="Disordered" evidence="1">
    <location>
        <begin position="27"/>
        <end position="49"/>
    </location>
</feature>